<evidence type="ECO:0000256" key="4">
    <source>
        <dbReference type="ARBA" id="ARBA00022842"/>
    </source>
</evidence>
<dbReference type="Proteomes" id="UP000325302">
    <property type="component" value="Unassembled WGS sequence"/>
</dbReference>
<protein>
    <recommendedName>
        <fullName evidence="9">Thiamine-phosphate synthase</fullName>
        <shortName evidence="9">TP synthase</shortName>
        <shortName evidence="9">TPS</shortName>
        <ecNumber evidence="9">2.5.1.3</ecNumber>
    </recommendedName>
    <alternativeName>
        <fullName evidence="9">Thiamine-phosphate pyrophosphorylase</fullName>
        <shortName evidence="9">TMP pyrophosphorylase</shortName>
        <shortName evidence="9">TMP-PPase</shortName>
    </alternativeName>
</protein>
<evidence type="ECO:0000259" key="12">
    <source>
        <dbReference type="Pfam" id="PF02581"/>
    </source>
</evidence>
<dbReference type="PANTHER" id="PTHR20857:SF15">
    <property type="entry name" value="THIAMINE-PHOSPHATE SYNTHASE"/>
    <property type="match status" value="1"/>
</dbReference>
<name>A0A5A9VZB1_9GAMM</name>
<dbReference type="GO" id="GO:0000287">
    <property type="term" value="F:magnesium ion binding"/>
    <property type="evidence" value="ECO:0007669"/>
    <property type="project" value="UniProtKB-UniRule"/>
</dbReference>
<comment type="pathway">
    <text evidence="1 9 11">Cofactor biosynthesis; thiamine diphosphate biosynthesis; thiamine phosphate from 4-amino-2-methyl-5-diphosphomethylpyrimidine and 4-methyl-5-(2-phosphoethyl)-thiazole: step 1/1.</text>
</comment>
<dbReference type="NCBIfam" id="TIGR00693">
    <property type="entry name" value="thiE"/>
    <property type="match status" value="1"/>
</dbReference>
<feature type="binding site" evidence="9">
    <location>
        <position position="139"/>
    </location>
    <ligand>
        <name>4-amino-2-methyl-5-(diphosphooxymethyl)pyrimidine</name>
        <dbReference type="ChEBI" id="CHEBI:57841"/>
    </ligand>
</feature>
<dbReference type="GO" id="GO:0005737">
    <property type="term" value="C:cytoplasm"/>
    <property type="evidence" value="ECO:0007669"/>
    <property type="project" value="TreeGrafter"/>
</dbReference>
<evidence type="ECO:0000256" key="6">
    <source>
        <dbReference type="ARBA" id="ARBA00047334"/>
    </source>
</evidence>
<dbReference type="RefSeq" id="WP_149391764.1">
    <property type="nucleotide sequence ID" value="NZ_SMRS01000010.1"/>
</dbReference>
<comment type="caution">
    <text evidence="13">The sequence shown here is derived from an EMBL/GenBank/DDBJ whole genome shotgun (WGS) entry which is preliminary data.</text>
</comment>
<evidence type="ECO:0000256" key="10">
    <source>
        <dbReference type="RuleBase" id="RU003826"/>
    </source>
</evidence>
<comment type="catalytic activity">
    <reaction evidence="7 9 10">
        <text>2-(2-carboxy-4-methylthiazol-5-yl)ethyl phosphate + 4-amino-2-methyl-5-(diphosphooxymethyl)pyrimidine + 2 H(+) = thiamine phosphate + CO2 + diphosphate</text>
        <dbReference type="Rhea" id="RHEA:47848"/>
        <dbReference type="ChEBI" id="CHEBI:15378"/>
        <dbReference type="ChEBI" id="CHEBI:16526"/>
        <dbReference type="ChEBI" id="CHEBI:33019"/>
        <dbReference type="ChEBI" id="CHEBI:37575"/>
        <dbReference type="ChEBI" id="CHEBI:57841"/>
        <dbReference type="ChEBI" id="CHEBI:62890"/>
        <dbReference type="EC" id="2.5.1.3"/>
    </reaction>
</comment>
<dbReference type="InterPro" id="IPR022998">
    <property type="entry name" value="ThiamineP_synth_TenI"/>
</dbReference>
<evidence type="ECO:0000256" key="11">
    <source>
        <dbReference type="RuleBase" id="RU004253"/>
    </source>
</evidence>
<keyword evidence="14" id="KW-1185">Reference proteome</keyword>
<comment type="caution">
    <text evidence="9">Lacks conserved residue(s) required for the propagation of feature annotation.</text>
</comment>
<feature type="binding site" evidence="9">
    <location>
        <position position="90"/>
    </location>
    <ligand>
        <name>Mg(2+)</name>
        <dbReference type="ChEBI" id="CHEBI:18420"/>
    </ligand>
</feature>
<comment type="cofactor">
    <cofactor evidence="9">
        <name>Mg(2+)</name>
        <dbReference type="ChEBI" id="CHEBI:18420"/>
    </cofactor>
    <text evidence="9">Binds 1 Mg(2+) ion per subunit.</text>
</comment>
<dbReference type="PANTHER" id="PTHR20857">
    <property type="entry name" value="THIAMINE-PHOSPHATE PYROPHOSPHORYLASE"/>
    <property type="match status" value="1"/>
</dbReference>
<dbReference type="EC" id="2.5.1.3" evidence="9"/>
<evidence type="ECO:0000313" key="13">
    <source>
        <dbReference type="EMBL" id="KAA0873652.1"/>
    </source>
</evidence>
<comment type="similarity">
    <text evidence="9 10">Belongs to the thiamine-phosphate synthase family.</text>
</comment>
<dbReference type="CDD" id="cd00564">
    <property type="entry name" value="TMP_TenI"/>
    <property type="match status" value="1"/>
</dbReference>
<gene>
    <name evidence="9" type="primary">thiE</name>
    <name evidence="13" type="ORF">E1H14_12190</name>
</gene>
<evidence type="ECO:0000313" key="14">
    <source>
        <dbReference type="Proteomes" id="UP000325302"/>
    </source>
</evidence>
<evidence type="ECO:0000256" key="8">
    <source>
        <dbReference type="ARBA" id="ARBA00047883"/>
    </source>
</evidence>
<dbReference type="InterPro" id="IPR036206">
    <property type="entry name" value="ThiamineP_synth_sf"/>
</dbReference>
<feature type="binding site" evidence="9">
    <location>
        <begin position="39"/>
        <end position="43"/>
    </location>
    <ligand>
        <name>4-amino-2-methyl-5-(diphosphooxymethyl)pyrimidine</name>
        <dbReference type="ChEBI" id="CHEBI:57841"/>
    </ligand>
</feature>
<keyword evidence="5 9" id="KW-0784">Thiamine biosynthesis</keyword>
<accession>A0A5A9VZB1</accession>
<dbReference type="Gene3D" id="3.20.20.70">
    <property type="entry name" value="Aldolase class I"/>
    <property type="match status" value="1"/>
</dbReference>
<evidence type="ECO:0000256" key="3">
    <source>
        <dbReference type="ARBA" id="ARBA00022723"/>
    </source>
</evidence>
<comment type="catalytic activity">
    <reaction evidence="6 9 10">
        <text>4-methyl-5-(2-phosphooxyethyl)-thiazole + 4-amino-2-methyl-5-(diphosphooxymethyl)pyrimidine + H(+) = thiamine phosphate + diphosphate</text>
        <dbReference type="Rhea" id="RHEA:22328"/>
        <dbReference type="ChEBI" id="CHEBI:15378"/>
        <dbReference type="ChEBI" id="CHEBI:33019"/>
        <dbReference type="ChEBI" id="CHEBI:37575"/>
        <dbReference type="ChEBI" id="CHEBI:57841"/>
        <dbReference type="ChEBI" id="CHEBI:58296"/>
        <dbReference type="EC" id="2.5.1.3"/>
    </reaction>
</comment>
<evidence type="ECO:0000256" key="5">
    <source>
        <dbReference type="ARBA" id="ARBA00022977"/>
    </source>
</evidence>
<dbReference type="OrthoDB" id="9789949at2"/>
<comment type="catalytic activity">
    <reaction evidence="8 9 10">
        <text>2-[(2R,5Z)-2-carboxy-4-methylthiazol-5(2H)-ylidene]ethyl phosphate + 4-amino-2-methyl-5-(diphosphooxymethyl)pyrimidine + 2 H(+) = thiamine phosphate + CO2 + diphosphate</text>
        <dbReference type="Rhea" id="RHEA:47844"/>
        <dbReference type="ChEBI" id="CHEBI:15378"/>
        <dbReference type="ChEBI" id="CHEBI:16526"/>
        <dbReference type="ChEBI" id="CHEBI:33019"/>
        <dbReference type="ChEBI" id="CHEBI:37575"/>
        <dbReference type="ChEBI" id="CHEBI:57841"/>
        <dbReference type="ChEBI" id="CHEBI:62899"/>
        <dbReference type="EC" id="2.5.1.3"/>
    </reaction>
</comment>
<dbReference type="AlphaFoldDB" id="A0A5A9VZB1"/>
<dbReference type="InterPro" id="IPR013785">
    <property type="entry name" value="Aldolase_TIM"/>
</dbReference>
<sequence>MSASLKGLYAITDATLLPTQEQLLFACEQALLGGAQLLQYREKSQNKRKRLAEGRALANLCAAYQRTLIINDDLELAAELGVGLHLGQKDGSVEQARRLLGDQAIIGATCHQDLALAKRAAEEGASYVAFGACFPSQTKPLASRAPIELFQNAAEQIHLPKVAIGGLNLDNSAQVIAAGAEMIAVVHALFSSTDIRQQAQAFSALFSNPV</sequence>
<proteinExistence type="inferred from homology"/>
<keyword evidence="2 9" id="KW-0808">Transferase</keyword>
<comment type="function">
    <text evidence="9">Condenses 4-methyl-5-(beta-hydroxyethyl)thiazole monophosphate (THZ-P) and 2-methyl-4-amino-5-hydroxymethyl pyrimidine pyrophosphate (HMP-PP) to form thiamine monophosphate (TMP).</text>
</comment>
<reference evidence="13 14" key="1">
    <citation type="submission" date="2019-03" db="EMBL/GenBank/DDBJ databases">
        <title>Nitrincola sp. nov. isolated from an Indian soda lake.</title>
        <authorList>
            <person name="Joshi A."/>
            <person name="Thite S.V."/>
            <person name="Joseph N."/>
            <person name="Dhotre D."/>
            <person name="Moorthy M."/>
            <person name="Shouche Y.S."/>
        </authorList>
    </citation>
    <scope>NUCLEOTIDE SEQUENCE [LARGE SCALE GENOMIC DNA]</scope>
    <source>
        <strain evidence="13 14">MEB193</strain>
    </source>
</reference>
<keyword evidence="3 9" id="KW-0479">Metal-binding</keyword>
<organism evidence="13 14">
    <name type="scientific">Nitrincola tapanii</name>
    <dbReference type="NCBI Taxonomy" id="1708751"/>
    <lineage>
        <taxon>Bacteria</taxon>
        <taxon>Pseudomonadati</taxon>
        <taxon>Pseudomonadota</taxon>
        <taxon>Gammaproteobacteria</taxon>
        <taxon>Oceanospirillales</taxon>
        <taxon>Oceanospirillaceae</taxon>
        <taxon>Nitrincola</taxon>
    </lineage>
</organism>
<dbReference type="GO" id="GO:0009228">
    <property type="term" value="P:thiamine biosynthetic process"/>
    <property type="evidence" value="ECO:0007669"/>
    <property type="project" value="UniProtKB-KW"/>
</dbReference>
<dbReference type="GO" id="GO:0009229">
    <property type="term" value="P:thiamine diphosphate biosynthetic process"/>
    <property type="evidence" value="ECO:0007669"/>
    <property type="project" value="UniProtKB-UniRule"/>
</dbReference>
<feature type="binding site" evidence="9">
    <location>
        <position position="71"/>
    </location>
    <ligand>
        <name>4-amino-2-methyl-5-(diphosphooxymethyl)pyrimidine</name>
        <dbReference type="ChEBI" id="CHEBI:57841"/>
    </ligand>
</feature>
<evidence type="ECO:0000256" key="7">
    <source>
        <dbReference type="ARBA" id="ARBA00047851"/>
    </source>
</evidence>
<evidence type="ECO:0000256" key="1">
    <source>
        <dbReference type="ARBA" id="ARBA00005165"/>
    </source>
</evidence>
<keyword evidence="4 9" id="KW-0460">Magnesium</keyword>
<dbReference type="EMBL" id="SMRS01000010">
    <property type="protein sequence ID" value="KAA0873652.1"/>
    <property type="molecule type" value="Genomic_DNA"/>
</dbReference>
<dbReference type="GO" id="GO:0004789">
    <property type="term" value="F:thiamine-phosphate diphosphorylase activity"/>
    <property type="evidence" value="ECO:0007669"/>
    <property type="project" value="UniProtKB-UniRule"/>
</dbReference>
<feature type="binding site" evidence="9">
    <location>
        <position position="109"/>
    </location>
    <ligand>
        <name>4-amino-2-methyl-5-(diphosphooxymethyl)pyrimidine</name>
        <dbReference type="ChEBI" id="CHEBI:57841"/>
    </ligand>
</feature>
<dbReference type="SUPFAM" id="SSF51391">
    <property type="entry name" value="Thiamin phosphate synthase"/>
    <property type="match status" value="1"/>
</dbReference>
<feature type="binding site" evidence="9">
    <location>
        <position position="72"/>
    </location>
    <ligand>
        <name>Mg(2+)</name>
        <dbReference type="ChEBI" id="CHEBI:18420"/>
    </ligand>
</feature>
<feature type="binding site" evidence="9">
    <location>
        <position position="166"/>
    </location>
    <ligand>
        <name>2-[(2R,5Z)-2-carboxy-4-methylthiazol-5(2H)-ylidene]ethyl phosphate</name>
        <dbReference type="ChEBI" id="CHEBI:62899"/>
    </ligand>
</feature>
<feature type="binding site" evidence="9">
    <location>
        <begin position="136"/>
        <end position="138"/>
    </location>
    <ligand>
        <name>2-[(2R,5Z)-2-carboxy-4-methylthiazol-5(2H)-ylidene]ethyl phosphate</name>
        <dbReference type="ChEBI" id="CHEBI:62899"/>
    </ligand>
</feature>
<evidence type="ECO:0000256" key="2">
    <source>
        <dbReference type="ARBA" id="ARBA00022679"/>
    </source>
</evidence>
<evidence type="ECO:0000256" key="9">
    <source>
        <dbReference type="HAMAP-Rule" id="MF_00097"/>
    </source>
</evidence>
<dbReference type="Pfam" id="PF02581">
    <property type="entry name" value="TMP-TENI"/>
    <property type="match status" value="1"/>
</dbReference>
<dbReference type="InterPro" id="IPR034291">
    <property type="entry name" value="TMP_synthase"/>
</dbReference>
<dbReference type="UniPathway" id="UPA00060">
    <property type="reaction ID" value="UER00141"/>
</dbReference>
<feature type="domain" description="Thiamine phosphate synthase/TenI" evidence="12">
    <location>
        <begin position="8"/>
        <end position="189"/>
    </location>
</feature>
<dbReference type="HAMAP" id="MF_00097">
    <property type="entry name" value="TMP_synthase"/>
    <property type="match status" value="1"/>
</dbReference>